<feature type="compositionally biased region" description="Pro residues" evidence="1">
    <location>
        <begin position="33"/>
        <end position="44"/>
    </location>
</feature>
<feature type="region of interest" description="Disordered" evidence="1">
    <location>
        <begin position="112"/>
        <end position="137"/>
    </location>
</feature>
<reference evidence="2 3" key="1">
    <citation type="submission" date="2020-10" db="EMBL/GenBank/DDBJ databases">
        <title>The Coptis chinensis genome and diversification of protoberbering-type alkaloids.</title>
        <authorList>
            <person name="Wang B."/>
            <person name="Shu S."/>
            <person name="Song C."/>
            <person name="Liu Y."/>
        </authorList>
    </citation>
    <scope>NUCLEOTIDE SEQUENCE [LARGE SCALE GENOMIC DNA]</scope>
    <source>
        <strain evidence="2">HL-2020</strain>
        <tissue evidence="2">Leaf</tissue>
    </source>
</reference>
<dbReference type="OrthoDB" id="1907935at2759"/>
<evidence type="ECO:0000313" key="2">
    <source>
        <dbReference type="EMBL" id="KAF9600989.1"/>
    </source>
</evidence>
<feature type="region of interest" description="Disordered" evidence="1">
    <location>
        <begin position="1"/>
        <end position="48"/>
    </location>
</feature>
<name>A0A835HK68_9MAGN</name>
<gene>
    <name evidence="2" type="ORF">IFM89_014974</name>
</gene>
<protein>
    <submittedName>
        <fullName evidence="2">Uncharacterized protein</fullName>
    </submittedName>
</protein>
<organism evidence="2 3">
    <name type="scientific">Coptis chinensis</name>
    <dbReference type="NCBI Taxonomy" id="261450"/>
    <lineage>
        <taxon>Eukaryota</taxon>
        <taxon>Viridiplantae</taxon>
        <taxon>Streptophyta</taxon>
        <taxon>Embryophyta</taxon>
        <taxon>Tracheophyta</taxon>
        <taxon>Spermatophyta</taxon>
        <taxon>Magnoliopsida</taxon>
        <taxon>Ranunculales</taxon>
        <taxon>Ranunculaceae</taxon>
        <taxon>Coptidoideae</taxon>
        <taxon>Coptis</taxon>
    </lineage>
</organism>
<keyword evidence="3" id="KW-1185">Reference proteome</keyword>
<dbReference type="PANTHER" id="PTHR34364:SF1">
    <property type="entry name" value="WAS_WASL-INTERACTING FAMILY PROTEIN"/>
    <property type="match status" value="1"/>
</dbReference>
<accession>A0A835HK68</accession>
<comment type="caution">
    <text evidence="2">The sequence shown here is derived from an EMBL/GenBank/DDBJ whole genome shotgun (WGS) entry which is preliminary data.</text>
</comment>
<dbReference type="PANTHER" id="PTHR34364">
    <property type="entry name" value="WAS/WASL-INTERACTING FAMILY PROTEIN"/>
    <property type="match status" value="1"/>
</dbReference>
<sequence>MSNNEGPKLYATKPKKSQVKQYQQTASTTAPNPMEPPTPTPPPSSAANQSFARRYKYVWPLLLTVNLGIGELISMVSRASLLFNAYLFLRTNKKEKGAEDGEVAVAVPSTPVANTTAPVPEGPPPPPRIEPVTVREPIPEDKQREIFKWMLEEKRKVKPSSPEEKKRLDEEKAILKQFIRGKSIPSL</sequence>
<dbReference type="Proteomes" id="UP000631114">
    <property type="component" value="Unassembled WGS sequence"/>
</dbReference>
<proteinExistence type="predicted"/>
<feature type="compositionally biased region" description="Pro residues" evidence="1">
    <location>
        <begin position="120"/>
        <end position="129"/>
    </location>
</feature>
<dbReference type="AlphaFoldDB" id="A0A835HK68"/>
<evidence type="ECO:0000313" key="3">
    <source>
        <dbReference type="Proteomes" id="UP000631114"/>
    </source>
</evidence>
<dbReference type="EMBL" id="JADFTS010000006">
    <property type="protein sequence ID" value="KAF9600989.1"/>
    <property type="molecule type" value="Genomic_DNA"/>
</dbReference>
<evidence type="ECO:0000256" key="1">
    <source>
        <dbReference type="SAM" id="MobiDB-lite"/>
    </source>
</evidence>